<dbReference type="SUPFAM" id="SSF57756">
    <property type="entry name" value="Retrovirus zinc finger-like domains"/>
    <property type="match status" value="1"/>
</dbReference>
<dbReference type="InterPro" id="IPR036875">
    <property type="entry name" value="Znf_CCHC_sf"/>
</dbReference>
<dbReference type="SMART" id="SM00360">
    <property type="entry name" value="RRM"/>
    <property type="match status" value="1"/>
</dbReference>
<keyword evidence="1" id="KW-0479">Metal-binding</keyword>
<dbReference type="InterPro" id="IPR000504">
    <property type="entry name" value="RRM_dom"/>
</dbReference>
<keyword evidence="2" id="KW-0694">RNA-binding</keyword>
<evidence type="ECO:0000313" key="7">
    <source>
        <dbReference type="Proteomes" id="UP001172457"/>
    </source>
</evidence>
<dbReference type="InterPro" id="IPR035979">
    <property type="entry name" value="RBD_domain_sf"/>
</dbReference>
<dbReference type="PROSITE" id="PS50158">
    <property type="entry name" value="ZF_CCHC"/>
    <property type="match status" value="1"/>
</dbReference>
<gene>
    <name evidence="6" type="ORF">OSB04_009430</name>
</gene>
<dbReference type="Pfam" id="PF00076">
    <property type="entry name" value="RRM_1"/>
    <property type="match status" value="1"/>
</dbReference>
<evidence type="ECO:0000256" key="2">
    <source>
        <dbReference type="PROSITE-ProRule" id="PRU00176"/>
    </source>
</evidence>
<feature type="region of interest" description="Disordered" evidence="3">
    <location>
        <begin position="198"/>
        <end position="378"/>
    </location>
</feature>
<feature type="compositionally biased region" description="Low complexity" evidence="3">
    <location>
        <begin position="314"/>
        <end position="333"/>
    </location>
</feature>
<proteinExistence type="predicted"/>
<feature type="compositionally biased region" description="Polar residues" evidence="3">
    <location>
        <begin position="65"/>
        <end position="74"/>
    </location>
</feature>
<dbReference type="SUPFAM" id="SSF54928">
    <property type="entry name" value="RNA-binding domain, RBD"/>
    <property type="match status" value="1"/>
</dbReference>
<feature type="domain" description="CCHC-type" evidence="5">
    <location>
        <begin position="194"/>
        <end position="209"/>
    </location>
</feature>
<evidence type="ECO:0000259" key="4">
    <source>
        <dbReference type="PROSITE" id="PS50102"/>
    </source>
</evidence>
<feature type="region of interest" description="Disordered" evidence="3">
    <location>
        <begin position="65"/>
        <end position="115"/>
    </location>
</feature>
<dbReference type="Pfam" id="PF00098">
    <property type="entry name" value="zf-CCHC"/>
    <property type="match status" value="1"/>
</dbReference>
<feature type="region of interest" description="Disordered" evidence="3">
    <location>
        <begin position="128"/>
        <end position="186"/>
    </location>
</feature>
<reference evidence="6" key="1">
    <citation type="submission" date="2023-03" db="EMBL/GenBank/DDBJ databases">
        <title>Chromosome-scale reference genome and RAD-based genetic map of yellow starthistle (Centaurea solstitialis) reveal putative structural variation and QTLs associated with invader traits.</title>
        <authorList>
            <person name="Reatini B."/>
            <person name="Cang F.A."/>
            <person name="Jiang Q."/>
            <person name="Mckibben M.T.W."/>
            <person name="Barker M.S."/>
            <person name="Rieseberg L.H."/>
            <person name="Dlugosch K.M."/>
        </authorList>
    </citation>
    <scope>NUCLEOTIDE SEQUENCE</scope>
    <source>
        <strain evidence="6">CAN-66</strain>
        <tissue evidence="6">Leaf</tissue>
    </source>
</reference>
<keyword evidence="1" id="KW-0862">Zinc</keyword>
<dbReference type="Gene3D" id="3.30.70.330">
    <property type="match status" value="1"/>
</dbReference>
<protein>
    <recommendedName>
        <fullName evidence="8">Serine/arginine-rich splicing factor 4</fullName>
    </recommendedName>
</protein>
<dbReference type="PANTHER" id="PTHR48038">
    <property type="entry name" value="RIBONUCLEOPROTEIN RB97D"/>
    <property type="match status" value="1"/>
</dbReference>
<evidence type="ECO:0000256" key="3">
    <source>
        <dbReference type="SAM" id="MobiDB-lite"/>
    </source>
</evidence>
<dbReference type="Proteomes" id="UP001172457">
    <property type="component" value="Chromosome 3"/>
</dbReference>
<evidence type="ECO:0008006" key="8">
    <source>
        <dbReference type="Google" id="ProtNLM"/>
    </source>
</evidence>
<evidence type="ECO:0000313" key="6">
    <source>
        <dbReference type="EMBL" id="KAJ9554816.1"/>
    </source>
</evidence>
<feature type="compositionally biased region" description="Basic residues" evidence="3">
    <location>
        <begin position="334"/>
        <end position="344"/>
    </location>
</feature>
<dbReference type="InterPro" id="IPR001878">
    <property type="entry name" value="Znf_CCHC"/>
</dbReference>
<feature type="compositionally biased region" description="Polar residues" evidence="3">
    <location>
        <begin position="90"/>
        <end position="101"/>
    </location>
</feature>
<dbReference type="InterPro" id="IPR012677">
    <property type="entry name" value="Nucleotide-bd_a/b_plait_sf"/>
</dbReference>
<dbReference type="SMART" id="SM00343">
    <property type="entry name" value="ZnF_C2HC"/>
    <property type="match status" value="1"/>
</dbReference>
<evidence type="ECO:0000256" key="1">
    <source>
        <dbReference type="PROSITE-ProRule" id="PRU00047"/>
    </source>
</evidence>
<dbReference type="EMBL" id="JARYMX010000003">
    <property type="protein sequence ID" value="KAJ9554816.1"/>
    <property type="molecule type" value="Genomic_DNA"/>
</dbReference>
<organism evidence="6 7">
    <name type="scientific">Centaurea solstitialis</name>
    <name type="common">yellow star-thistle</name>
    <dbReference type="NCBI Taxonomy" id="347529"/>
    <lineage>
        <taxon>Eukaryota</taxon>
        <taxon>Viridiplantae</taxon>
        <taxon>Streptophyta</taxon>
        <taxon>Embryophyta</taxon>
        <taxon>Tracheophyta</taxon>
        <taxon>Spermatophyta</taxon>
        <taxon>Magnoliopsida</taxon>
        <taxon>eudicotyledons</taxon>
        <taxon>Gunneridae</taxon>
        <taxon>Pentapetalae</taxon>
        <taxon>asterids</taxon>
        <taxon>campanulids</taxon>
        <taxon>Asterales</taxon>
        <taxon>Asteraceae</taxon>
        <taxon>Carduoideae</taxon>
        <taxon>Cardueae</taxon>
        <taxon>Centaureinae</taxon>
        <taxon>Centaurea</taxon>
    </lineage>
</organism>
<keyword evidence="7" id="KW-1185">Reference proteome</keyword>
<dbReference type="GO" id="GO:0008270">
    <property type="term" value="F:zinc ion binding"/>
    <property type="evidence" value="ECO:0007669"/>
    <property type="project" value="UniProtKB-KW"/>
</dbReference>
<keyword evidence="1" id="KW-0863">Zinc-finger</keyword>
<feature type="compositionally biased region" description="Basic and acidic residues" evidence="3">
    <location>
        <begin position="131"/>
        <end position="165"/>
    </location>
</feature>
<feature type="compositionally biased region" description="Low complexity" evidence="3">
    <location>
        <begin position="345"/>
        <end position="371"/>
    </location>
</feature>
<comment type="caution">
    <text evidence="6">The sequence shown here is derived from an EMBL/GenBank/DDBJ whole genome shotgun (WGS) entry which is preliminary data.</text>
</comment>
<name>A0AA38TGH8_9ASTR</name>
<dbReference type="GO" id="GO:0003723">
    <property type="term" value="F:RNA binding"/>
    <property type="evidence" value="ECO:0007669"/>
    <property type="project" value="UniProtKB-UniRule"/>
</dbReference>
<dbReference type="CDD" id="cd00590">
    <property type="entry name" value="RRM_SF"/>
    <property type="match status" value="1"/>
</dbReference>
<sequence>MSLHVGNISSRVRRDELERVFRRFGRCSIQVRDKFGFIDYDYPVNAERALKSLRGKKICGEQLTLSWSKSNRQPNPVPRIRGGKSHDSRQGQNPRTENYVNWKSPPNGRQDSRMGYKKPADEMAAGVGLNEKLENDRWEEQTDDLPNRKEVEKVSEFDRYEPEDKRDDDDDEINHDVQQRKGDRAVTTKTQLGCYNCGELGHKMRNCPRERTSKKKLNRFDRKRNDENNNKGDDGLRRIESGRERPSREVSRYRKHHRTDYSRADNGINNERVKRRREIESPERHRARKSRRPNPSPVHSDGSKYSKPTARFASNSNSKPSSLSFSSTFSSKSQSHRSRNHRLLSRSISGSRSHSDSRATSSDRSSTPSLTNATSPLHKEVSAELDTMDTDHLETANHEPEADSRLQKTSSNSMVITSEEMLMVIKHYGLKKDEELNDNDNDNDLGVESYFGCGRLWPWEVIYYRRLKKGPISTENYARRVSQNREFGIVDKYVRSSSGWGEVVGKD</sequence>
<accession>A0AA38TGH8</accession>
<dbReference type="PANTHER" id="PTHR48038:SF2">
    <property type="entry name" value="OS02G0536400 PROTEIN"/>
    <property type="match status" value="1"/>
</dbReference>
<dbReference type="Gene3D" id="4.10.60.10">
    <property type="entry name" value="Zinc finger, CCHC-type"/>
    <property type="match status" value="1"/>
</dbReference>
<evidence type="ECO:0000259" key="5">
    <source>
        <dbReference type="PROSITE" id="PS50158"/>
    </source>
</evidence>
<feature type="compositionally biased region" description="Basic and acidic residues" evidence="3">
    <location>
        <begin position="218"/>
        <end position="252"/>
    </location>
</feature>
<dbReference type="AlphaFoldDB" id="A0AA38TGH8"/>
<dbReference type="PROSITE" id="PS50102">
    <property type="entry name" value="RRM"/>
    <property type="match status" value="1"/>
</dbReference>
<feature type="compositionally biased region" description="Basic and acidic residues" evidence="3">
    <location>
        <begin position="174"/>
        <end position="186"/>
    </location>
</feature>
<feature type="domain" description="RRM" evidence="4">
    <location>
        <begin position="1"/>
        <end position="70"/>
    </location>
</feature>